<name>A0A6M3KN44_9ZZZZ</name>
<reference evidence="1" key="1">
    <citation type="submission" date="2020-03" db="EMBL/GenBank/DDBJ databases">
        <title>The deep terrestrial virosphere.</title>
        <authorList>
            <person name="Holmfeldt K."/>
            <person name="Nilsson E."/>
            <person name="Simone D."/>
            <person name="Lopez-Fernandez M."/>
            <person name="Wu X."/>
            <person name="de Brujin I."/>
            <person name="Lundin D."/>
            <person name="Andersson A."/>
            <person name="Bertilsson S."/>
            <person name="Dopson M."/>
        </authorList>
    </citation>
    <scope>NUCLEOTIDE SEQUENCE</scope>
    <source>
        <strain evidence="1">MM415A00279</strain>
    </source>
</reference>
<gene>
    <name evidence="1" type="ORF">MM415A00279_0037</name>
</gene>
<dbReference type="EMBL" id="MT142511">
    <property type="protein sequence ID" value="QJA83479.1"/>
    <property type="molecule type" value="Genomic_DNA"/>
</dbReference>
<protein>
    <submittedName>
        <fullName evidence="1">Uncharacterized protein</fullName>
    </submittedName>
</protein>
<organism evidence="1">
    <name type="scientific">viral metagenome</name>
    <dbReference type="NCBI Taxonomy" id="1070528"/>
    <lineage>
        <taxon>unclassified sequences</taxon>
        <taxon>metagenomes</taxon>
        <taxon>organismal metagenomes</taxon>
    </lineage>
</organism>
<accession>A0A6M3KN44</accession>
<proteinExistence type="predicted"/>
<evidence type="ECO:0000313" key="1">
    <source>
        <dbReference type="EMBL" id="QJA83479.1"/>
    </source>
</evidence>
<dbReference type="AlphaFoldDB" id="A0A6M3KN44"/>
<sequence length="71" mass="8296">MENWTREFHEMQYLPYRRKLGKTWLSVARFPNGAELCEYFPGCGLSPNRTWHKSVEEAKLAGEQIIGGHNE</sequence>